<dbReference type="PANTHER" id="PTHR22977:SF5">
    <property type="entry name" value="COX ASSEMBLY MITOCHONDRIAL PROTEIN HOMOLOG"/>
    <property type="match status" value="1"/>
</dbReference>
<dbReference type="AlphaFoldDB" id="A0A9P4U3W5"/>
<comment type="function">
    <text evidence="3">Required for mitochondrial cytochrome c oxidase (COX) assembly and respiration.</text>
</comment>
<feature type="region of interest" description="Disordered" evidence="4">
    <location>
        <begin position="1"/>
        <end position="32"/>
    </location>
</feature>
<dbReference type="OrthoDB" id="6224010at2759"/>
<keyword evidence="3" id="KW-0999">Mitochondrion inner membrane</keyword>
<evidence type="ECO:0000256" key="3">
    <source>
        <dbReference type="RuleBase" id="RU364104"/>
    </source>
</evidence>
<name>A0A9P4U3W5_9PEZI</name>
<evidence type="ECO:0000313" key="6">
    <source>
        <dbReference type="Proteomes" id="UP000800235"/>
    </source>
</evidence>
<proteinExistence type="inferred from homology"/>
<comment type="similarity">
    <text evidence="1 3">Belongs to the CMC family.</text>
</comment>
<dbReference type="Proteomes" id="UP000800235">
    <property type="component" value="Unassembled WGS sequence"/>
</dbReference>
<evidence type="ECO:0000256" key="4">
    <source>
        <dbReference type="SAM" id="MobiDB-lite"/>
    </source>
</evidence>
<reference evidence="5" key="1">
    <citation type="journal article" date="2020" name="Stud. Mycol.">
        <title>101 Dothideomycetes genomes: a test case for predicting lifestyles and emergence of pathogens.</title>
        <authorList>
            <person name="Haridas S."/>
            <person name="Albert R."/>
            <person name="Binder M."/>
            <person name="Bloem J."/>
            <person name="Labutti K."/>
            <person name="Salamov A."/>
            <person name="Andreopoulos B."/>
            <person name="Baker S."/>
            <person name="Barry K."/>
            <person name="Bills G."/>
            <person name="Bluhm B."/>
            <person name="Cannon C."/>
            <person name="Castanera R."/>
            <person name="Culley D."/>
            <person name="Daum C."/>
            <person name="Ezra D."/>
            <person name="Gonzalez J."/>
            <person name="Henrissat B."/>
            <person name="Kuo A."/>
            <person name="Liang C."/>
            <person name="Lipzen A."/>
            <person name="Lutzoni F."/>
            <person name="Magnuson J."/>
            <person name="Mondo S."/>
            <person name="Nolan M."/>
            <person name="Ohm R."/>
            <person name="Pangilinan J."/>
            <person name="Park H.-J."/>
            <person name="Ramirez L."/>
            <person name="Alfaro M."/>
            <person name="Sun H."/>
            <person name="Tritt A."/>
            <person name="Yoshinaga Y."/>
            <person name="Zwiers L.-H."/>
            <person name="Turgeon B."/>
            <person name="Goodwin S."/>
            <person name="Spatafora J."/>
            <person name="Crous P."/>
            <person name="Grigoriev I."/>
        </authorList>
    </citation>
    <scope>NUCLEOTIDE SEQUENCE</scope>
    <source>
        <strain evidence="5">CBS 130266</strain>
    </source>
</reference>
<dbReference type="EMBL" id="MU007013">
    <property type="protein sequence ID" value="KAF2435367.1"/>
    <property type="molecule type" value="Genomic_DNA"/>
</dbReference>
<dbReference type="PANTHER" id="PTHR22977">
    <property type="entry name" value="COX ASSEMBLY MITOCHONDRIAL PROTEIN"/>
    <property type="match status" value="1"/>
</dbReference>
<comment type="subcellular location">
    <subcellularLocation>
        <location evidence="3">Mitochondrion inner membrane</location>
    </subcellularLocation>
</comment>
<dbReference type="Pfam" id="PF08583">
    <property type="entry name" value="Cmc1"/>
    <property type="match status" value="1"/>
</dbReference>
<accession>A0A9P4U3W5</accession>
<keyword evidence="3" id="KW-0143">Chaperone</keyword>
<keyword evidence="2" id="KW-1015">Disulfide bond</keyword>
<keyword evidence="3" id="KW-0496">Mitochondrion</keyword>
<keyword evidence="3" id="KW-0472">Membrane</keyword>
<evidence type="ECO:0000313" key="5">
    <source>
        <dbReference type="EMBL" id="KAF2435367.1"/>
    </source>
</evidence>
<evidence type="ECO:0000256" key="1">
    <source>
        <dbReference type="ARBA" id="ARBA00007347"/>
    </source>
</evidence>
<protein>
    <recommendedName>
        <fullName evidence="3">COX assembly mitochondrial protein</fullName>
    </recommendedName>
</protein>
<gene>
    <name evidence="5" type="ORF">EJ08DRAFT_645668</name>
</gene>
<keyword evidence="6" id="KW-1185">Reference proteome</keyword>
<dbReference type="InterPro" id="IPR013892">
    <property type="entry name" value="Cyt_c_biogenesis_Cmc1-like"/>
</dbReference>
<evidence type="ECO:0000256" key="2">
    <source>
        <dbReference type="ARBA" id="ARBA00023157"/>
    </source>
</evidence>
<comment type="caution">
    <text evidence="5">The sequence shown here is derived from an EMBL/GenBank/DDBJ whole genome shotgun (WGS) entry which is preliminary data.</text>
</comment>
<dbReference type="GO" id="GO:0005743">
    <property type="term" value="C:mitochondrial inner membrane"/>
    <property type="evidence" value="ECO:0007669"/>
    <property type="project" value="UniProtKB-SubCell"/>
</dbReference>
<sequence>MMATATPLPGQSPNSIATPLPSRNPLPLSAGQEQQVRDIYYKRVRTKCADEIREFATCALNKTFTATFVCRPQRRAMNSCMVQYATQDEQDRAREEWFATRDVRKKEREDKETRRKEQEAFHREWWGLDEQGRKILERDRKRNGSGSGVVEGK</sequence>
<organism evidence="5 6">
    <name type="scientific">Tothia fuscella</name>
    <dbReference type="NCBI Taxonomy" id="1048955"/>
    <lineage>
        <taxon>Eukaryota</taxon>
        <taxon>Fungi</taxon>
        <taxon>Dikarya</taxon>
        <taxon>Ascomycota</taxon>
        <taxon>Pezizomycotina</taxon>
        <taxon>Dothideomycetes</taxon>
        <taxon>Pleosporomycetidae</taxon>
        <taxon>Venturiales</taxon>
        <taxon>Cylindrosympodiaceae</taxon>
        <taxon>Tothia</taxon>
    </lineage>
</organism>